<accession>A0AAN7VLD2</accession>
<dbReference type="PANTHER" id="PTHR46762">
    <property type="entry name" value="NUCLEOREDOXIN-LIKE PROTEIN 2"/>
    <property type="match status" value="1"/>
</dbReference>
<dbReference type="EMBL" id="JAVRBK010000002">
    <property type="protein sequence ID" value="KAK5647486.1"/>
    <property type="molecule type" value="Genomic_DNA"/>
</dbReference>
<organism evidence="2 3">
    <name type="scientific">Pyrocoelia pectoralis</name>
    <dbReference type="NCBI Taxonomy" id="417401"/>
    <lineage>
        <taxon>Eukaryota</taxon>
        <taxon>Metazoa</taxon>
        <taxon>Ecdysozoa</taxon>
        <taxon>Arthropoda</taxon>
        <taxon>Hexapoda</taxon>
        <taxon>Insecta</taxon>
        <taxon>Pterygota</taxon>
        <taxon>Neoptera</taxon>
        <taxon>Endopterygota</taxon>
        <taxon>Coleoptera</taxon>
        <taxon>Polyphaga</taxon>
        <taxon>Elateriformia</taxon>
        <taxon>Elateroidea</taxon>
        <taxon>Lampyridae</taxon>
        <taxon>Lampyrinae</taxon>
        <taxon>Pyrocoelia</taxon>
    </lineage>
</organism>
<dbReference type="Gene3D" id="3.40.30.10">
    <property type="entry name" value="Glutaredoxin"/>
    <property type="match status" value="1"/>
</dbReference>
<reference evidence="2 3" key="1">
    <citation type="journal article" date="2024" name="Insects">
        <title>An Improved Chromosome-Level Genome Assembly of the Firefly Pyrocoelia pectoralis.</title>
        <authorList>
            <person name="Fu X."/>
            <person name="Meyer-Rochow V.B."/>
            <person name="Ballantyne L."/>
            <person name="Zhu X."/>
        </authorList>
    </citation>
    <scope>NUCLEOTIDE SEQUENCE [LARGE SCALE GENOMIC DNA]</scope>
    <source>
        <strain evidence="2">XCY_ONT2</strain>
    </source>
</reference>
<evidence type="ECO:0000313" key="2">
    <source>
        <dbReference type="EMBL" id="KAK5647486.1"/>
    </source>
</evidence>
<comment type="caution">
    <text evidence="2">The sequence shown here is derived from an EMBL/GenBank/DDBJ whole genome shotgun (WGS) entry which is preliminary data.</text>
</comment>
<dbReference type="InterPro" id="IPR036249">
    <property type="entry name" value="Thioredoxin-like_sf"/>
</dbReference>
<proteinExistence type="predicted"/>
<dbReference type="InterPro" id="IPR029519">
    <property type="entry name" value="RdCVF2"/>
</dbReference>
<keyword evidence="3" id="KW-1185">Reference proteome</keyword>
<dbReference type="SUPFAM" id="SSF52833">
    <property type="entry name" value="Thioredoxin-like"/>
    <property type="match status" value="1"/>
</dbReference>
<dbReference type="GO" id="GO:0045494">
    <property type="term" value="P:photoreceptor cell maintenance"/>
    <property type="evidence" value="ECO:0007669"/>
    <property type="project" value="InterPro"/>
</dbReference>
<evidence type="ECO:0000313" key="3">
    <source>
        <dbReference type="Proteomes" id="UP001329430"/>
    </source>
</evidence>
<dbReference type="AlphaFoldDB" id="A0AAN7VLD2"/>
<dbReference type="GO" id="GO:0007600">
    <property type="term" value="P:sensory perception"/>
    <property type="evidence" value="ECO:0007669"/>
    <property type="project" value="InterPro"/>
</dbReference>
<dbReference type="Proteomes" id="UP001329430">
    <property type="component" value="Chromosome 2"/>
</dbReference>
<gene>
    <name evidence="2" type="ORF">RI129_002378</name>
</gene>
<evidence type="ECO:0000259" key="1">
    <source>
        <dbReference type="Pfam" id="PF13905"/>
    </source>
</evidence>
<sequence>MDSIQGVELIKADGGVRQANTVIQNNRYIMYYFSAVWCLGCKFILPKITEIYESRKRQIPLEIIYVSFDNNKEEMMQCFKDNHGDWLAIPFGSSTIQELKVRYGVTYVPFIVVLRNDGTIITTNGKKEVEDLGINVLVTWTD</sequence>
<name>A0AAN7VLD2_9COLE</name>
<dbReference type="PANTHER" id="PTHR46762:SF1">
    <property type="entry name" value="NUCLEOREDOXIN-LIKE PROTEIN 2"/>
    <property type="match status" value="1"/>
</dbReference>
<dbReference type="InterPro" id="IPR012336">
    <property type="entry name" value="Thioredoxin-like_fold"/>
</dbReference>
<feature type="domain" description="Thioredoxin-like fold" evidence="1">
    <location>
        <begin position="26"/>
        <end position="120"/>
    </location>
</feature>
<protein>
    <recommendedName>
        <fullName evidence="1">Thioredoxin-like fold domain-containing protein</fullName>
    </recommendedName>
</protein>
<dbReference type="Pfam" id="PF13905">
    <property type="entry name" value="Thioredoxin_8"/>
    <property type="match status" value="1"/>
</dbReference>